<reference evidence="1 2" key="1">
    <citation type="submission" date="2020-10" db="EMBL/GenBank/DDBJ databases">
        <title>Streptomyces ferrugineus complate genome analysis.</title>
        <authorList>
            <person name="Anwar N."/>
        </authorList>
    </citation>
    <scope>NUCLEOTIDE SEQUENCE [LARGE SCALE GENOMIC DNA]</scope>
    <source>
        <strain evidence="1 2">CCTCC AA2014009</strain>
    </source>
</reference>
<dbReference type="RefSeq" id="WP_194038325.1">
    <property type="nucleotide sequence ID" value="NZ_CP063373.1"/>
</dbReference>
<proteinExistence type="predicted"/>
<organism evidence="1 2">
    <name type="scientific">Streptomyces ferrugineus</name>
    <dbReference type="NCBI Taxonomy" id="1413221"/>
    <lineage>
        <taxon>Bacteria</taxon>
        <taxon>Bacillati</taxon>
        <taxon>Actinomycetota</taxon>
        <taxon>Actinomycetes</taxon>
        <taxon>Kitasatosporales</taxon>
        <taxon>Streptomycetaceae</taxon>
        <taxon>Streptomyces</taxon>
    </lineage>
</organism>
<protein>
    <submittedName>
        <fullName evidence="1">Uncharacterized protein</fullName>
    </submittedName>
</protein>
<sequence>MRYRIVDHVLTRDPSFGHFTDIVALPEFQRWRQAQRVDRVRSVQGAERS</sequence>
<dbReference type="KEGG" id="sfeu:IM697_24885"/>
<keyword evidence="2" id="KW-1185">Reference proteome</keyword>
<dbReference type="AlphaFoldDB" id="A0A7M2SAP6"/>
<evidence type="ECO:0000313" key="2">
    <source>
        <dbReference type="Proteomes" id="UP000594205"/>
    </source>
</evidence>
<name>A0A7M2SAP6_9ACTN</name>
<accession>A0A7M2SAP6</accession>
<evidence type="ECO:0000313" key="1">
    <source>
        <dbReference type="EMBL" id="QOV33447.1"/>
    </source>
</evidence>
<gene>
    <name evidence="1" type="ORF">IM697_24885</name>
</gene>
<dbReference type="Proteomes" id="UP000594205">
    <property type="component" value="Chromosome"/>
</dbReference>
<dbReference type="EMBL" id="CP063373">
    <property type="protein sequence ID" value="QOV33447.1"/>
    <property type="molecule type" value="Genomic_DNA"/>
</dbReference>